<dbReference type="Gene3D" id="1.10.3730.20">
    <property type="match status" value="2"/>
</dbReference>
<evidence type="ECO:0000313" key="3">
    <source>
        <dbReference type="EMBL" id="MDK2124720.1"/>
    </source>
</evidence>
<feature type="transmembrane region" description="Helical" evidence="1">
    <location>
        <begin position="152"/>
        <end position="170"/>
    </location>
</feature>
<evidence type="ECO:0000256" key="1">
    <source>
        <dbReference type="SAM" id="Phobius"/>
    </source>
</evidence>
<sequence length="289" mass="31334">MDSLALLLVVSGALLHALWNLAAKRASAGGAGFVWTTCLISVLASSPLAWWEWQQHSQALNWQVGLAMTLSAILHVVYSLVLQRGYRESDFSIVYPIARGSGPMLSLVGAVLVLHEWPSPLGMVGILAVVGGVFVVAGAGKLFRQHEPKLRAGLMWGGITGLFIAAYTVLDGWAIKTLKVPPLFYYASSLFIRILLLMPVALKARQVLVAHWHRYWREALVIGLLSPAAYTLVLYAMQRAPLSYVAPTRELSMLLGTAMAAQLLKEEDLYSRLAGAGLMVVGVVLIAFA</sequence>
<feature type="transmembrane region" description="Helical" evidence="1">
    <location>
        <begin position="93"/>
        <end position="115"/>
    </location>
</feature>
<dbReference type="Proteomes" id="UP001172778">
    <property type="component" value="Unassembled WGS sequence"/>
</dbReference>
<keyword evidence="1" id="KW-0812">Transmembrane</keyword>
<feature type="transmembrane region" description="Helical" evidence="1">
    <location>
        <begin position="6"/>
        <end position="23"/>
    </location>
</feature>
<proteinExistence type="predicted"/>
<keyword evidence="1" id="KW-1133">Transmembrane helix</keyword>
<feature type="domain" description="EamA" evidence="2">
    <location>
        <begin position="4"/>
        <end position="136"/>
    </location>
</feature>
<feature type="transmembrane region" description="Helical" evidence="1">
    <location>
        <begin position="30"/>
        <end position="50"/>
    </location>
</feature>
<dbReference type="InterPro" id="IPR000620">
    <property type="entry name" value="EamA_dom"/>
</dbReference>
<dbReference type="InterPro" id="IPR037185">
    <property type="entry name" value="EmrE-like"/>
</dbReference>
<evidence type="ECO:0000259" key="2">
    <source>
        <dbReference type="Pfam" id="PF00892"/>
    </source>
</evidence>
<dbReference type="PANTHER" id="PTHR22911">
    <property type="entry name" value="ACYL-MALONYL CONDENSING ENZYME-RELATED"/>
    <property type="match status" value="1"/>
</dbReference>
<feature type="transmembrane region" description="Helical" evidence="1">
    <location>
        <begin position="182"/>
        <end position="203"/>
    </location>
</feature>
<organism evidence="3 4">
    <name type="scientific">Parachitinimonas caeni</name>
    <dbReference type="NCBI Taxonomy" id="3031301"/>
    <lineage>
        <taxon>Bacteria</taxon>
        <taxon>Pseudomonadati</taxon>
        <taxon>Pseudomonadota</taxon>
        <taxon>Betaproteobacteria</taxon>
        <taxon>Neisseriales</taxon>
        <taxon>Chitinibacteraceae</taxon>
        <taxon>Parachitinimonas</taxon>
    </lineage>
</organism>
<evidence type="ECO:0000313" key="4">
    <source>
        <dbReference type="Proteomes" id="UP001172778"/>
    </source>
</evidence>
<comment type="caution">
    <text evidence="3">The sequence shown here is derived from an EMBL/GenBank/DDBJ whole genome shotgun (WGS) entry which is preliminary data.</text>
</comment>
<feature type="transmembrane region" description="Helical" evidence="1">
    <location>
        <begin position="215"/>
        <end position="237"/>
    </location>
</feature>
<dbReference type="SUPFAM" id="SSF103481">
    <property type="entry name" value="Multidrug resistance efflux transporter EmrE"/>
    <property type="match status" value="2"/>
</dbReference>
<dbReference type="EMBL" id="JARRAF010000012">
    <property type="protein sequence ID" value="MDK2124720.1"/>
    <property type="molecule type" value="Genomic_DNA"/>
</dbReference>
<keyword evidence="1" id="KW-0472">Membrane</keyword>
<dbReference type="PANTHER" id="PTHR22911:SF137">
    <property type="entry name" value="SOLUTE CARRIER FAMILY 35 MEMBER G2-RELATED"/>
    <property type="match status" value="1"/>
</dbReference>
<keyword evidence="4" id="KW-1185">Reference proteome</keyword>
<protein>
    <submittedName>
        <fullName evidence="3">DMT family transporter</fullName>
    </submittedName>
</protein>
<feature type="transmembrane region" description="Helical" evidence="1">
    <location>
        <begin position="269"/>
        <end position="288"/>
    </location>
</feature>
<dbReference type="Pfam" id="PF00892">
    <property type="entry name" value="EamA"/>
    <property type="match status" value="2"/>
</dbReference>
<feature type="transmembrane region" description="Helical" evidence="1">
    <location>
        <begin position="121"/>
        <end position="140"/>
    </location>
</feature>
<feature type="domain" description="EamA" evidence="2">
    <location>
        <begin position="153"/>
        <end position="287"/>
    </location>
</feature>
<dbReference type="RefSeq" id="WP_284101034.1">
    <property type="nucleotide sequence ID" value="NZ_JARRAF010000012.1"/>
</dbReference>
<name>A0ABT7DZW9_9NEIS</name>
<gene>
    <name evidence="3" type="ORF">PZA18_11730</name>
</gene>
<reference evidence="3" key="1">
    <citation type="submission" date="2023-03" db="EMBL/GenBank/DDBJ databases">
        <title>Chitinimonas shenzhenensis gen. nov., sp. nov., a novel member of family Burkholderiaceae isolated from activated sludge collected in Shen Zhen, China.</title>
        <authorList>
            <person name="Wang X."/>
        </authorList>
    </citation>
    <scope>NUCLEOTIDE SEQUENCE</scope>
    <source>
        <strain evidence="3">DQS-5</strain>
    </source>
</reference>
<feature type="transmembrane region" description="Helical" evidence="1">
    <location>
        <begin position="62"/>
        <end position="81"/>
    </location>
</feature>
<accession>A0ABT7DZW9</accession>